<dbReference type="EMBL" id="JAVDWA010000001">
    <property type="protein sequence ID" value="MDR7071350.1"/>
    <property type="molecule type" value="Genomic_DNA"/>
</dbReference>
<dbReference type="RefSeq" id="WP_310255886.1">
    <property type="nucleotide sequence ID" value="NZ_JAVDWA010000001.1"/>
</dbReference>
<evidence type="ECO:0000256" key="1">
    <source>
        <dbReference type="SAM" id="MobiDB-lite"/>
    </source>
</evidence>
<reference evidence="2 3" key="1">
    <citation type="submission" date="2023-07" db="EMBL/GenBank/DDBJ databases">
        <title>Sorghum-associated microbial communities from plants grown in Nebraska, USA.</title>
        <authorList>
            <person name="Schachtman D."/>
        </authorList>
    </citation>
    <scope>NUCLEOTIDE SEQUENCE [LARGE SCALE GENOMIC DNA]</scope>
    <source>
        <strain evidence="2 3">BE211</strain>
    </source>
</reference>
<proteinExistence type="predicted"/>
<comment type="caution">
    <text evidence="2">The sequence shown here is derived from an EMBL/GenBank/DDBJ whole genome shotgun (WGS) entry which is preliminary data.</text>
</comment>
<organism evidence="2 3">
    <name type="scientific">Fictibacillus barbaricus</name>
    <dbReference type="NCBI Taxonomy" id="182136"/>
    <lineage>
        <taxon>Bacteria</taxon>
        <taxon>Bacillati</taxon>
        <taxon>Bacillota</taxon>
        <taxon>Bacilli</taxon>
        <taxon>Bacillales</taxon>
        <taxon>Fictibacillaceae</taxon>
        <taxon>Fictibacillus</taxon>
    </lineage>
</organism>
<feature type="compositionally biased region" description="Low complexity" evidence="1">
    <location>
        <begin position="1"/>
        <end position="12"/>
    </location>
</feature>
<gene>
    <name evidence="2" type="ORF">J2X07_000325</name>
</gene>
<evidence type="ECO:0000313" key="2">
    <source>
        <dbReference type="EMBL" id="MDR7071350.1"/>
    </source>
</evidence>
<keyword evidence="3" id="KW-1185">Reference proteome</keyword>
<feature type="region of interest" description="Disordered" evidence="1">
    <location>
        <begin position="1"/>
        <end position="21"/>
    </location>
</feature>
<name>A0ABU1TVW7_9BACL</name>
<dbReference type="Proteomes" id="UP001258181">
    <property type="component" value="Unassembled WGS sequence"/>
</dbReference>
<protein>
    <submittedName>
        <fullName evidence="2">Uncharacterized protein</fullName>
    </submittedName>
</protein>
<evidence type="ECO:0000313" key="3">
    <source>
        <dbReference type="Proteomes" id="UP001258181"/>
    </source>
</evidence>
<sequence>MAKNNNGQNGNSKENKSETTEVGVIRLTSFGPKLASTLVEVVTVPEQLTESAQKKQQEKSKKISKMKISLDAFEVSE</sequence>
<accession>A0ABU1TVW7</accession>